<dbReference type="Gene3D" id="3.90.1150.10">
    <property type="entry name" value="Aspartate Aminotransferase, domain 1"/>
    <property type="match status" value="1"/>
</dbReference>
<gene>
    <name evidence="5" type="ORF">C7B65_08920</name>
</gene>
<evidence type="ECO:0000256" key="2">
    <source>
        <dbReference type="ARBA" id="ARBA00022576"/>
    </source>
</evidence>
<evidence type="ECO:0000256" key="1">
    <source>
        <dbReference type="ARBA" id="ARBA00001933"/>
    </source>
</evidence>
<proteinExistence type="predicted"/>
<dbReference type="Pfam" id="PF00155">
    <property type="entry name" value="Aminotran_1_2"/>
    <property type="match status" value="1"/>
</dbReference>
<keyword evidence="2 5" id="KW-0032">Aminotransferase</keyword>
<comment type="cofactor">
    <cofactor evidence="1">
        <name>pyridoxal 5'-phosphate</name>
        <dbReference type="ChEBI" id="CHEBI:597326"/>
    </cofactor>
</comment>
<dbReference type="AlphaFoldDB" id="A0A2T1DI51"/>
<dbReference type="PANTHER" id="PTHR42832:SF2">
    <property type="entry name" value="ASPARTATE TRANSAMINASE"/>
    <property type="match status" value="1"/>
</dbReference>
<sequence length="387" mass="42140">MQFATRLEPLQVNVFADMDRAKTKAKAAGRDVIDLSLGSSDLPTQPHVLEEIERSLHDPSTHGYLLFHGTQAFRQAAANWYTQKFGAAIDPETEVLPLIGSQEGTAHLPLAILNPGDFALLLDPGYPSHAGGVHLASGQIYPMPITAENGFLPVLQNIPPHVLAQSRMMVLSYPHNPTTAIAPLSFFKEAVAFCQHHDLVLVHDFPYVDLVFSETIVPSILQADPDKSVSIEFFTLSKSYNMGGFRVGYAIGNAKLIRALRYVKAAVDFNQYQGILNGAIAALTGSQTGTQEAIATFRQRRDVFVGALDRIGWKVPTPQTALYVWAKLPKPWSANSIKFCIDLVEATGVAVSPGAGFGKSGEGYVRFALVHPSEILETAVDRMAQFL</sequence>
<evidence type="ECO:0000259" key="4">
    <source>
        <dbReference type="Pfam" id="PF00155"/>
    </source>
</evidence>
<dbReference type="RefSeq" id="WP_073070752.1">
    <property type="nucleotide sequence ID" value="NZ_MPPI01000009.1"/>
</dbReference>
<dbReference type="PANTHER" id="PTHR42832">
    <property type="entry name" value="AMINO ACID AMINOTRANSFERASE"/>
    <property type="match status" value="1"/>
</dbReference>
<dbReference type="InterPro" id="IPR015424">
    <property type="entry name" value="PyrdxlP-dep_Trfase"/>
</dbReference>
<keyword evidence="6" id="KW-1185">Reference proteome</keyword>
<dbReference type="STRING" id="1920490.GCA_001895925_03721"/>
<dbReference type="OrthoDB" id="9802328at2"/>
<name>A0A2T1DI51_9CYAN</name>
<reference evidence="5 6" key="2">
    <citation type="submission" date="2018-03" db="EMBL/GenBank/DDBJ databases">
        <title>The ancient ancestry and fast evolution of plastids.</title>
        <authorList>
            <person name="Moore K.R."/>
            <person name="Magnabosco C."/>
            <person name="Momper L."/>
            <person name="Gold D.A."/>
            <person name="Bosak T."/>
            <person name="Fournier G.P."/>
        </authorList>
    </citation>
    <scope>NUCLEOTIDE SEQUENCE [LARGE SCALE GENOMIC DNA]</scope>
    <source>
        <strain evidence="5 6">ULC007</strain>
    </source>
</reference>
<dbReference type="NCBIfam" id="NF005613">
    <property type="entry name" value="PRK07366.1"/>
    <property type="match status" value="1"/>
</dbReference>
<dbReference type="EC" id="2.6.1.1" evidence="5"/>
<organism evidence="5 6">
    <name type="scientific">Phormidesmis priestleyi ULC007</name>
    <dbReference type="NCBI Taxonomy" id="1920490"/>
    <lineage>
        <taxon>Bacteria</taxon>
        <taxon>Bacillati</taxon>
        <taxon>Cyanobacteriota</taxon>
        <taxon>Cyanophyceae</taxon>
        <taxon>Leptolyngbyales</taxon>
        <taxon>Leptolyngbyaceae</taxon>
        <taxon>Phormidesmis</taxon>
    </lineage>
</organism>
<dbReference type="EMBL" id="PVWG01000007">
    <property type="protein sequence ID" value="PSB20162.1"/>
    <property type="molecule type" value="Genomic_DNA"/>
</dbReference>
<dbReference type="GO" id="GO:0030170">
    <property type="term" value="F:pyridoxal phosphate binding"/>
    <property type="evidence" value="ECO:0007669"/>
    <property type="project" value="InterPro"/>
</dbReference>
<feature type="domain" description="Aminotransferase class I/classII large" evidence="4">
    <location>
        <begin position="31"/>
        <end position="382"/>
    </location>
</feature>
<dbReference type="InterPro" id="IPR004839">
    <property type="entry name" value="Aminotransferase_I/II_large"/>
</dbReference>
<keyword evidence="3 5" id="KW-0808">Transferase</keyword>
<dbReference type="Gene3D" id="3.40.640.10">
    <property type="entry name" value="Type I PLP-dependent aspartate aminotransferase-like (Major domain)"/>
    <property type="match status" value="1"/>
</dbReference>
<dbReference type="InterPro" id="IPR015422">
    <property type="entry name" value="PyrdxlP-dep_Trfase_small"/>
</dbReference>
<dbReference type="Proteomes" id="UP000238634">
    <property type="component" value="Unassembled WGS sequence"/>
</dbReference>
<reference evidence="5 6" key="1">
    <citation type="submission" date="2018-02" db="EMBL/GenBank/DDBJ databases">
        <authorList>
            <person name="Cohen D.B."/>
            <person name="Kent A.D."/>
        </authorList>
    </citation>
    <scope>NUCLEOTIDE SEQUENCE [LARGE SCALE GENOMIC DNA]</scope>
    <source>
        <strain evidence="5 6">ULC007</strain>
    </source>
</reference>
<evidence type="ECO:0000313" key="6">
    <source>
        <dbReference type="Proteomes" id="UP000238634"/>
    </source>
</evidence>
<accession>A0A2T1DI51</accession>
<dbReference type="InterPro" id="IPR015421">
    <property type="entry name" value="PyrdxlP-dep_Trfase_major"/>
</dbReference>
<evidence type="ECO:0000256" key="3">
    <source>
        <dbReference type="ARBA" id="ARBA00022679"/>
    </source>
</evidence>
<protein>
    <submittedName>
        <fullName evidence="5">Pyridoxal phosphate-dependent aminotransferase</fullName>
        <ecNumber evidence="5">2.6.1.1</ecNumber>
    </submittedName>
</protein>
<dbReference type="GO" id="GO:0004069">
    <property type="term" value="F:L-aspartate:2-oxoglutarate aminotransferase activity"/>
    <property type="evidence" value="ECO:0007669"/>
    <property type="project" value="UniProtKB-EC"/>
</dbReference>
<comment type="caution">
    <text evidence="5">The sequence shown here is derived from an EMBL/GenBank/DDBJ whole genome shotgun (WGS) entry which is preliminary data.</text>
</comment>
<evidence type="ECO:0000313" key="5">
    <source>
        <dbReference type="EMBL" id="PSB20162.1"/>
    </source>
</evidence>
<dbReference type="SUPFAM" id="SSF53383">
    <property type="entry name" value="PLP-dependent transferases"/>
    <property type="match status" value="1"/>
</dbReference>
<dbReference type="CDD" id="cd00609">
    <property type="entry name" value="AAT_like"/>
    <property type="match status" value="1"/>
</dbReference>
<dbReference type="InterPro" id="IPR050881">
    <property type="entry name" value="LL-DAP_aminotransferase"/>
</dbReference>